<dbReference type="Proteomes" id="UP000606974">
    <property type="component" value="Unassembled WGS sequence"/>
</dbReference>
<accession>A0A8H7AHM2</accession>
<evidence type="ECO:0000256" key="10">
    <source>
        <dbReference type="SAM" id="MobiDB-lite"/>
    </source>
</evidence>
<keyword evidence="7" id="KW-0238">DNA-binding</keyword>
<evidence type="ECO:0000256" key="9">
    <source>
        <dbReference type="ARBA" id="ARBA00023242"/>
    </source>
</evidence>
<dbReference type="CDD" id="cd20078">
    <property type="entry name" value="XPF_nuclease_XPF_euk"/>
    <property type="match status" value="1"/>
</dbReference>
<dbReference type="GO" id="GO:1901255">
    <property type="term" value="P:nucleotide-excision repair involved in interstrand cross-link repair"/>
    <property type="evidence" value="ECO:0007669"/>
    <property type="project" value="TreeGrafter"/>
</dbReference>
<keyword evidence="3" id="KW-0540">Nuclease</keyword>
<keyword evidence="9" id="KW-0539">Nucleus</keyword>
<dbReference type="Gene3D" id="1.10.150.20">
    <property type="entry name" value="5' to 3' exonuclease, C-terminal subdomain"/>
    <property type="match status" value="1"/>
</dbReference>
<sequence>MPAGSSTQPPVKLSLPLQFQQDLYNLLRAEDLLVILARGLGLLRIVSNLLHSYDATGNSLVIVVGAEDRENDWIGEALAEHYAISRSLQARGLRVINTEKASVPMREKIYAEGGIVSVTSRILVVDLLSKLLDPETVTGLVILHAEKIIATSVEAFIVRIYRQFNKIGFLKAFSDSPEPFISGFAPLANMMRNLFLRKPSLWPRFHVTVAQSLEGKKKAEVIELEVPMTESMRAIQNAILECVEVSIGELKKANSGLEMEEWTLDSALHKNFDVIIRRQLDPVWHRVSWRTKQIAGDLTVLRSILHSLLSYDCVSFVKYLDTVLAAHSPPPGSTRQNQSPWLFLDAANTIFQSARSRVYSGKVDDGSVLPTSNLPDTLRPVLEEQPKWELLSDILDEIERENYFNPVIRDDSNGTILIMCNDQPTCRQVREYLQTMRLKATKPEENGTGQAPHEVEEEAEKPSAEFMLRRKLREYLVWKRTFAQVSASLFEENQKSLNGIKEASISNNFRGRAPPNKRRRIRGGGAAGTNPRTANGAVSAADEKAAQVANLLAEIQPAGDETLVKEDVVIDDLTEAGDDFFELYDPDDSLVIHPYDADMDDNLLEELRPRYIIMYSPSSDFIRRVEVYRSSHTDRNVRVYFTYYGGSVEEQRYLSSVRREKDAFTKLIRERGSMAITLTDTGAVDPQEAFLRTVNTRIAGGGRLAATAAPPTVVVDVREFRSALPSLLHGRSMVVVPCQLTVGDYVLSPSICIERKSVRDLISSFKNGRLFNQAETMLQHYKNPFLLIEFEHNKSFTLDPFADLSSISTLKLPENDNKDLQSKLVLLTLAFPHLKIIWSSSPYQTAEIFEELKKNQEEPDPIRAVQIGLSPEEEAGGSLVGGEQAGAARTFNPIPQDLLRCVPGVDNKKLQRLVLEVRNVQELANMSVRELDPLVGVESGRRIWKFFNRSVFEGEGEGEA</sequence>
<dbReference type="Pfam" id="PF02732">
    <property type="entry name" value="ERCC4"/>
    <property type="match status" value="1"/>
</dbReference>
<dbReference type="GO" id="GO:0000110">
    <property type="term" value="C:nucleotide-excision repair factor 1 complex"/>
    <property type="evidence" value="ECO:0007669"/>
    <property type="project" value="TreeGrafter"/>
</dbReference>
<gene>
    <name evidence="12" type="ORF">GJ744_010789</name>
</gene>
<comment type="caution">
    <text evidence="12">The sequence shown here is derived from an EMBL/GenBank/DDBJ whole genome shotgun (WGS) entry which is preliminary data.</text>
</comment>
<feature type="region of interest" description="Disordered" evidence="10">
    <location>
        <begin position="506"/>
        <end position="535"/>
    </location>
</feature>
<evidence type="ECO:0000259" key="11">
    <source>
        <dbReference type="SMART" id="SM00891"/>
    </source>
</evidence>
<dbReference type="InterPro" id="IPR006167">
    <property type="entry name" value="XPF"/>
</dbReference>
<keyword evidence="8" id="KW-0234">DNA repair</keyword>
<dbReference type="GO" id="GO:0003684">
    <property type="term" value="F:damaged DNA binding"/>
    <property type="evidence" value="ECO:0007669"/>
    <property type="project" value="TreeGrafter"/>
</dbReference>
<evidence type="ECO:0000256" key="2">
    <source>
        <dbReference type="ARBA" id="ARBA00010015"/>
    </source>
</evidence>
<dbReference type="InterPro" id="IPR047520">
    <property type="entry name" value="XPF_nuclease"/>
</dbReference>
<evidence type="ECO:0000256" key="7">
    <source>
        <dbReference type="ARBA" id="ARBA00023125"/>
    </source>
</evidence>
<dbReference type="PANTHER" id="PTHR10150">
    <property type="entry name" value="DNA REPAIR ENDONUCLEASE XPF"/>
    <property type="match status" value="1"/>
</dbReference>
<dbReference type="GO" id="GO:0000724">
    <property type="term" value="P:double-strand break repair via homologous recombination"/>
    <property type="evidence" value="ECO:0007669"/>
    <property type="project" value="TreeGrafter"/>
</dbReference>
<dbReference type="GO" id="GO:0003697">
    <property type="term" value="F:single-stranded DNA binding"/>
    <property type="evidence" value="ECO:0007669"/>
    <property type="project" value="InterPro"/>
</dbReference>
<dbReference type="GO" id="GO:0000014">
    <property type="term" value="F:single-stranded DNA endodeoxyribonuclease activity"/>
    <property type="evidence" value="ECO:0007669"/>
    <property type="project" value="TreeGrafter"/>
</dbReference>
<feature type="region of interest" description="Disordered" evidence="10">
    <location>
        <begin position="440"/>
        <end position="460"/>
    </location>
</feature>
<dbReference type="InterPro" id="IPR006166">
    <property type="entry name" value="ERCC4_domain"/>
</dbReference>
<evidence type="ECO:0000256" key="6">
    <source>
        <dbReference type="ARBA" id="ARBA00022801"/>
    </source>
</evidence>
<organism evidence="12 13">
    <name type="scientific">Endocarpon pusillum</name>
    <dbReference type="NCBI Taxonomy" id="364733"/>
    <lineage>
        <taxon>Eukaryota</taxon>
        <taxon>Fungi</taxon>
        <taxon>Dikarya</taxon>
        <taxon>Ascomycota</taxon>
        <taxon>Pezizomycotina</taxon>
        <taxon>Eurotiomycetes</taxon>
        <taxon>Chaetothyriomycetidae</taxon>
        <taxon>Verrucariales</taxon>
        <taxon>Verrucariaceae</taxon>
        <taxon>Endocarpon</taxon>
    </lineage>
</organism>
<evidence type="ECO:0000256" key="1">
    <source>
        <dbReference type="ARBA" id="ARBA00004123"/>
    </source>
</evidence>
<evidence type="ECO:0000256" key="8">
    <source>
        <dbReference type="ARBA" id="ARBA00023204"/>
    </source>
</evidence>
<dbReference type="EMBL" id="JAACFV010000072">
    <property type="protein sequence ID" value="KAF7507231.1"/>
    <property type="molecule type" value="Genomic_DNA"/>
</dbReference>
<comment type="subcellular location">
    <subcellularLocation>
        <location evidence="1">Nucleus</location>
    </subcellularLocation>
</comment>
<evidence type="ECO:0000256" key="4">
    <source>
        <dbReference type="ARBA" id="ARBA00022759"/>
    </source>
</evidence>
<dbReference type="InterPro" id="IPR010994">
    <property type="entry name" value="RuvA_2-like"/>
</dbReference>
<dbReference type="InterPro" id="IPR011335">
    <property type="entry name" value="Restrct_endonuc-II-like"/>
</dbReference>
<dbReference type="Gene3D" id="3.40.50.10130">
    <property type="match status" value="1"/>
</dbReference>
<comment type="similarity">
    <text evidence="2">Belongs to the XPF family.</text>
</comment>
<proteinExistence type="inferred from homology"/>
<dbReference type="OrthoDB" id="361020at2759"/>
<keyword evidence="6" id="KW-0378">Hydrolase</keyword>
<dbReference type="AlphaFoldDB" id="A0A8H7AHM2"/>
<keyword evidence="5" id="KW-0227">DNA damage</keyword>
<dbReference type="GO" id="GO:0000736">
    <property type="term" value="P:double-strand break repair via single-strand annealing, removal of nonhomologous ends"/>
    <property type="evidence" value="ECO:0007669"/>
    <property type="project" value="TreeGrafter"/>
</dbReference>
<evidence type="ECO:0000256" key="3">
    <source>
        <dbReference type="ARBA" id="ARBA00022722"/>
    </source>
</evidence>
<keyword evidence="13" id="KW-1185">Reference proteome</keyword>
<reference evidence="12" key="1">
    <citation type="submission" date="2020-02" db="EMBL/GenBank/DDBJ databases">
        <authorList>
            <person name="Palmer J.M."/>
        </authorList>
    </citation>
    <scope>NUCLEOTIDE SEQUENCE</scope>
    <source>
        <strain evidence="12">EPUS1.4</strain>
        <tissue evidence="12">Thallus</tissue>
    </source>
</reference>
<dbReference type="SMART" id="SM00891">
    <property type="entry name" value="ERCC4"/>
    <property type="match status" value="1"/>
</dbReference>
<dbReference type="FunFam" id="3.40.50.10130:FF:000002">
    <property type="entry name" value="DNA repair endonuclease XPF"/>
    <property type="match status" value="1"/>
</dbReference>
<dbReference type="PANTHER" id="PTHR10150:SF0">
    <property type="entry name" value="DNA REPAIR ENDONUCLEASE XPF"/>
    <property type="match status" value="1"/>
</dbReference>
<dbReference type="NCBIfam" id="TIGR00596">
    <property type="entry name" value="rad1"/>
    <property type="match status" value="1"/>
</dbReference>
<feature type="domain" description="ERCC4" evidence="11">
    <location>
        <begin position="712"/>
        <end position="792"/>
    </location>
</feature>
<keyword evidence="4" id="KW-0255">Endonuclease</keyword>
<dbReference type="SUPFAM" id="SSF47781">
    <property type="entry name" value="RuvA domain 2-like"/>
    <property type="match status" value="1"/>
</dbReference>
<evidence type="ECO:0000313" key="13">
    <source>
        <dbReference type="Proteomes" id="UP000606974"/>
    </source>
</evidence>
<evidence type="ECO:0000256" key="5">
    <source>
        <dbReference type="ARBA" id="ARBA00022763"/>
    </source>
</evidence>
<protein>
    <recommendedName>
        <fullName evidence="11">ERCC4 domain-containing protein</fullName>
    </recommendedName>
</protein>
<dbReference type="GO" id="GO:0000712">
    <property type="term" value="P:resolution of meiotic recombination intermediates"/>
    <property type="evidence" value="ECO:0007669"/>
    <property type="project" value="TreeGrafter"/>
</dbReference>
<name>A0A8H7AHM2_9EURO</name>
<dbReference type="SUPFAM" id="SSF52980">
    <property type="entry name" value="Restriction endonuclease-like"/>
    <property type="match status" value="1"/>
</dbReference>
<evidence type="ECO:0000313" key="12">
    <source>
        <dbReference type="EMBL" id="KAF7507231.1"/>
    </source>
</evidence>